<dbReference type="InterPro" id="IPR044880">
    <property type="entry name" value="NCX_ion-bd_dom_sf"/>
</dbReference>
<evidence type="ECO:0000313" key="10">
    <source>
        <dbReference type="Proteomes" id="UP000095280"/>
    </source>
</evidence>
<sequence length="468" mass="49956">CAQLRIQGSSGTPAAAAILPPSTGAPSAWAAAVVETISSCSRLSASSLLSEQLRHRGLARLGKWTSPRSGTRSTCGGCSRYSTVRNSSATAAVQVGFVGRVELNSKIERVADLQDAQKRRNEIRLAELRTEVHGLGMSGSVTMVVPWPYACGEFGATCLGFSFLDLHQQFVLKPQAVIQIGNESQSSGLIGFNHSDIRYHRELRVLPGQLAGRTQPVSATLPTFGFGLKYTMEASSGFSCGSSSYLAGRSVLFTKPTVRWSGDGSAVGGDNCKSFDYVACNEQVTFKHGEMQKTVEIRINEASAASKQFTAILKNPSFGAKLGAVSGAVCFIGPDESKHDEAQLAKEAQDDEEEELTYKGQFIQAMSIDAAGEDEDGNPNEISCLDLLLHFCTFFFKVLIALVPPTQYLKAYPAFVISLIVIGTMTAFVEQAVTGITIVAIGTSLPDTFASRTAALQDEYADNSVGNV</sequence>
<dbReference type="InterPro" id="IPR051171">
    <property type="entry name" value="CaCA"/>
</dbReference>
<keyword evidence="6" id="KW-1133">Transmembrane helix</keyword>
<keyword evidence="4" id="KW-0106">Calcium</keyword>
<keyword evidence="5" id="KW-0812">Transmembrane</keyword>
<evidence type="ECO:0000256" key="7">
    <source>
        <dbReference type="ARBA" id="ARBA00023065"/>
    </source>
</evidence>
<keyword evidence="8" id="KW-0472">Membrane</keyword>
<dbReference type="SUPFAM" id="SSF141072">
    <property type="entry name" value="CalX-like"/>
    <property type="match status" value="1"/>
</dbReference>
<keyword evidence="4" id="KW-0109">Calcium transport</keyword>
<keyword evidence="7" id="KW-0406">Ion transport</keyword>
<dbReference type="Proteomes" id="UP000095280">
    <property type="component" value="Unplaced"/>
</dbReference>
<keyword evidence="10" id="KW-1185">Reference proteome</keyword>
<dbReference type="GO" id="GO:0030424">
    <property type="term" value="C:axon"/>
    <property type="evidence" value="ECO:0007669"/>
    <property type="project" value="TreeGrafter"/>
</dbReference>
<dbReference type="InterPro" id="IPR038081">
    <property type="entry name" value="CalX-like_sf"/>
</dbReference>
<proteinExistence type="predicted"/>
<evidence type="ECO:0000256" key="3">
    <source>
        <dbReference type="ARBA" id="ARBA00022449"/>
    </source>
</evidence>
<keyword evidence="3" id="KW-0050">Antiport</keyword>
<accession>A0A1I8FF77</accession>
<evidence type="ECO:0000256" key="6">
    <source>
        <dbReference type="ARBA" id="ARBA00022989"/>
    </source>
</evidence>
<keyword evidence="2" id="KW-0813">Transport</keyword>
<dbReference type="GO" id="GO:0098794">
    <property type="term" value="C:postsynapse"/>
    <property type="evidence" value="ECO:0007669"/>
    <property type="project" value="TreeGrafter"/>
</dbReference>
<comment type="subcellular location">
    <subcellularLocation>
        <location evidence="1">Endomembrane system</location>
        <topology evidence="1">Multi-pass membrane protein</topology>
    </subcellularLocation>
</comment>
<dbReference type="Gene3D" id="1.20.1420.30">
    <property type="entry name" value="NCX, central ion-binding region"/>
    <property type="match status" value="1"/>
</dbReference>
<protein>
    <submittedName>
        <fullName evidence="11">Na_Ca_ex domain-containing protein</fullName>
    </submittedName>
</protein>
<dbReference type="Gene3D" id="2.60.40.2030">
    <property type="match status" value="1"/>
</dbReference>
<dbReference type="InterPro" id="IPR004837">
    <property type="entry name" value="NaCa_Exmemb"/>
</dbReference>
<evidence type="ECO:0000256" key="1">
    <source>
        <dbReference type="ARBA" id="ARBA00004127"/>
    </source>
</evidence>
<name>A0A1I8FF77_9PLAT</name>
<dbReference type="GO" id="GO:0098703">
    <property type="term" value="P:calcium ion import across plasma membrane"/>
    <property type="evidence" value="ECO:0007669"/>
    <property type="project" value="TreeGrafter"/>
</dbReference>
<evidence type="ECO:0000256" key="2">
    <source>
        <dbReference type="ARBA" id="ARBA00022448"/>
    </source>
</evidence>
<evidence type="ECO:0000256" key="8">
    <source>
        <dbReference type="ARBA" id="ARBA00023136"/>
    </source>
</evidence>
<evidence type="ECO:0000256" key="4">
    <source>
        <dbReference type="ARBA" id="ARBA00022568"/>
    </source>
</evidence>
<dbReference type="AlphaFoldDB" id="A0A1I8FF77"/>
<evidence type="ECO:0000259" key="9">
    <source>
        <dbReference type="Pfam" id="PF01699"/>
    </source>
</evidence>
<dbReference type="GO" id="GO:0005432">
    <property type="term" value="F:calcium:sodium antiporter activity"/>
    <property type="evidence" value="ECO:0007669"/>
    <property type="project" value="TreeGrafter"/>
</dbReference>
<dbReference type="PANTHER" id="PTHR11878:SF70">
    <property type="entry name" value="CALX-BETA DOMAIN-CONTAINING PROTEIN"/>
    <property type="match status" value="1"/>
</dbReference>
<evidence type="ECO:0000313" key="11">
    <source>
        <dbReference type="WBParaSite" id="maker-unitig_30824-snap-gene-0.2-mRNA-1"/>
    </source>
</evidence>
<evidence type="ECO:0000256" key="5">
    <source>
        <dbReference type="ARBA" id="ARBA00022692"/>
    </source>
</evidence>
<dbReference type="GO" id="GO:0012505">
    <property type="term" value="C:endomembrane system"/>
    <property type="evidence" value="ECO:0007669"/>
    <property type="project" value="UniProtKB-SubCell"/>
</dbReference>
<organism evidence="10 11">
    <name type="scientific">Macrostomum lignano</name>
    <dbReference type="NCBI Taxonomy" id="282301"/>
    <lineage>
        <taxon>Eukaryota</taxon>
        <taxon>Metazoa</taxon>
        <taxon>Spiralia</taxon>
        <taxon>Lophotrochozoa</taxon>
        <taxon>Platyhelminthes</taxon>
        <taxon>Rhabditophora</taxon>
        <taxon>Macrostomorpha</taxon>
        <taxon>Macrostomida</taxon>
        <taxon>Macrostomidae</taxon>
        <taxon>Macrostomum</taxon>
    </lineage>
</organism>
<dbReference type="Pfam" id="PF01699">
    <property type="entry name" value="Na_Ca_ex"/>
    <property type="match status" value="1"/>
</dbReference>
<reference evidence="11" key="1">
    <citation type="submission" date="2016-11" db="UniProtKB">
        <authorList>
            <consortium name="WormBaseParasite"/>
        </authorList>
    </citation>
    <scope>IDENTIFICATION</scope>
</reference>
<dbReference type="GO" id="GO:0042383">
    <property type="term" value="C:sarcolemma"/>
    <property type="evidence" value="ECO:0007669"/>
    <property type="project" value="TreeGrafter"/>
</dbReference>
<dbReference type="PANTHER" id="PTHR11878">
    <property type="entry name" value="SODIUM/CALCIUM EXCHANGER"/>
    <property type="match status" value="1"/>
</dbReference>
<feature type="domain" description="Sodium/calcium exchanger membrane region" evidence="9">
    <location>
        <begin position="419"/>
        <end position="468"/>
    </location>
</feature>
<dbReference type="WBParaSite" id="maker-unitig_30824-snap-gene-0.2-mRNA-1">
    <property type="protein sequence ID" value="maker-unitig_30824-snap-gene-0.2-mRNA-1"/>
    <property type="gene ID" value="maker-unitig_30824-snap-gene-0.2"/>
</dbReference>